<name>K9Y0G6_STAC7</name>
<keyword evidence="4" id="KW-1185">Reference proteome</keyword>
<keyword evidence="2" id="KW-1133">Transmembrane helix</keyword>
<proteinExistence type="predicted"/>
<dbReference type="RefSeq" id="WP_015195696.1">
    <property type="nucleotide sequence ID" value="NC_019749.1"/>
</dbReference>
<evidence type="ECO:0000313" key="3">
    <source>
        <dbReference type="EMBL" id="AFZ38320.1"/>
    </source>
</evidence>
<dbReference type="OrthoDB" id="9836807at2"/>
<keyword evidence="3" id="KW-0614">Plasmid</keyword>
<gene>
    <name evidence="3" type="ordered locus">Sta7437_4892</name>
</gene>
<accession>K9Y0G6</accession>
<keyword evidence="2" id="KW-0472">Membrane</keyword>
<dbReference type="PATRIC" id="fig|111780.3.peg.5058"/>
<reference evidence="4" key="1">
    <citation type="journal article" date="2013" name="Proc. Natl. Acad. Sci. U.S.A.">
        <title>Improving the coverage of the cyanobacterial phylum using diversity-driven genome sequencing.</title>
        <authorList>
            <person name="Shih P.M."/>
            <person name="Wu D."/>
            <person name="Latifi A."/>
            <person name="Axen S.D."/>
            <person name="Fewer D.P."/>
            <person name="Talla E."/>
            <person name="Calteau A."/>
            <person name="Cai F."/>
            <person name="Tandeau de Marsac N."/>
            <person name="Rippka R."/>
            <person name="Herdman M."/>
            <person name="Sivonen K."/>
            <person name="Coursin T."/>
            <person name="Laurent T."/>
            <person name="Goodwin L."/>
            <person name="Nolan M."/>
            <person name="Davenport K.W."/>
            <person name="Han C.S."/>
            <person name="Rubin E.M."/>
            <person name="Eisen J.A."/>
            <person name="Woyke T."/>
            <person name="Gugger M."/>
            <person name="Kerfeld C.A."/>
        </authorList>
    </citation>
    <scope>NUCLEOTIDE SEQUENCE [LARGE SCALE GENOMIC DNA]</scope>
    <source>
        <strain evidence="4">ATCC 29371 / PCC 7437</strain>
        <plasmid evidence="4">Plasmid pSTA7437.02</plasmid>
    </source>
</reference>
<protein>
    <submittedName>
        <fullName evidence="3">Uncharacterized protein</fullName>
    </submittedName>
</protein>
<dbReference type="EMBL" id="CP003655">
    <property type="protein sequence ID" value="AFZ38320.1"/>
    <property type="molecule type" value="Genomic_DNA"/>
</dbReference>
<sequence length="473" mass="53906">MNKKPKKWRCYGGRNGQPGHKETMVNIRQKCNKCGEDQPNVSTSSEQTKPKKDVTLLALLTVLNIGSGYTTIKGALQMFPVPLAWSVGGVIQTLLFLSTSRYILNHAPKRRWLTILVGSTLSIYTSFFAYYEFLTSEGQKQQALERASTAHDSLVFEVYTPIERKVSNLKSEIETKELRIEEEIAGNRASGLPGCGSICKQLKNEKEELQNRYNKLLPVAKNLKSLFEYQIEGKTPKAIFETDLRALSKVSNDCLPEDPNFDCLPQEYERVLNPRSTDYREFRGKYIDEDSIYILLQPYHKIRKLEPPAIAAGVLAITLDGLIIALGTGIEVSEQKKKRKKNKTDILTLSILGKGSNFIEQLLHEIDSKNLTINYTNSQKKDLQLSENKTSYLLLLNKINTNLGWVENDKRNSSSEAHWQITSDSNSQKLRDWLINERERLINEEMKNDNKTQASKLQKVTFRLPRPQDLSSE</sequence>
<feature type="transmembrane region" description="Helical" evidence="2">
    <location>
        <begin position="309"/>
        <end position="330"/>
    </location>
</feature>
<dbReference type="HOGENOM" id="CLU_590437_0_0_3"/>
<keyword evidence="2" id="KW-0812">Transmembrane</keyword>
<dbReference type="AlphaFoldDB" id="K9Y0G6"/>
<evidence type="ECO:0000313" key="4">
    <source>
        <dbReference type="Proteomes" id="UP000010473"/>
    </source>
</evidence>
<geneLocation type="plasmid" evidence="3 4">
    <name>pSTA7437.02</name>
</geneLocation>
<evidence type="ECO:0000256" key="1">
    <source>
        <dbReference type="SAM" id="MobiDB-lite"/>
    </source>
</evidence>
<feature type="region of interest" description="Disordered" evidence="1">
    <location>
        <begin position="447"/>
        <end position="473"/>
    </location>
</feature>
<dbReference type="Proteomes" id="UP000010473">
    <property type="component" value="Plasmid pSTA7437.02"/>
</dbReference>
<organism evidence="3 4">
    <name type="scientific">Stanieria cyanosphaera (strain ATCC 29371 / PCC 7437)</name>
    <dbReference type="NCBI Taxonomy" id="111780"/>
    <lineage>
        <taxon>Bacteria</taxon>
        <taxon>Bacillati</taxon>
        <taxon>Cyanobacteriota</taxon>
        <taxon>Cyanophyceae</taxon>
        <taxon>Pleurocapsales</taxon>
        <taxon>Dermocarpellaceae</taxon>
        <taxon>Stanieria</taxon>
    </lineage>
</organism>
<feature type="transmembrane region" description="Helical" evidence="2">
    <location>
        <begin position="84"/>
        <end position="104"/>
    </location>
</feature>
<evidence type="ECO:0000256" key="2">
    <source>
        <dbReference type="SAM" id="Phobius"/>
    </source>
</evidence>
<dbReference type="KEGG" id="scs:Sta7437_4892"/>
<feature type="transmembrane region" description="Helical" evidence="2">
    <location>
        <begin position="111"/>
        <end position="131"/>
    </location>
</feature>
<feature type="transmembrane region" description="Helical" evidence="2">
    <location>
        <begin position="54"/>
        <end position="72"/>
    </location>
</feature>